<evidence type="ECO:0000259" key="2">
    <source>
        <dbReference type="Pfam" id="PF23357"/>
    </source>
</evidence>
<protein>
    <recommendedName>
        <fullName evidence="2">DUF7088 domain-containing protein</fullName>
    </recommendedName>
</protein>
<name>A0A3E3K2U9_9FIRM</name>
<evidence type="ECO:0000313" key="4">
    <source>
        <dbReference type="Proteomes" id="UP000261080"/>
    </source>
</evidence>
<dbReference type="EMBL" id="QVLX01000003">
    <property type="protein sequence ID" value="RGE87888.1"/>
    <property type="molecule type" value="Genomic_DNA"/>
</dbReference>
<dbReference type="Proteomes" id="UP000261080">
    <property type="component" value="Unassembled WGS sequence"/>
</dbReference>
<reference evidence="3 4" key="1">
    <citation type="submission" date="2018-08" db="EMBL/GenBank/DDBJ databases">
        <title>A genome reference for cultivated species of the human gut microbiota.</title>
        <authorList>
            <person name="Zou Y."/>
            <person name="Xue W."/>
            <person name="Luo G."/>
        </authorList>
    </citation>
    <scope>NUCLEOTIDE SEQUENCE [LARGE SCALE GENOMIC DNA]</scope>
    <source>
        <strain evidence="3 4">AF37-2AT</strain>
    </source>
</reference>
<sequence>MDRKKNRWKYGIWSAFVTILGVLLAVILVWVAERATERFGLKFDLTANDRYAISEQSVSWLKKLDQDVKITVLVNEEDMATGSYYIVQAYQNLLEYERNSDRITLEFVDITENPTFVSKYPDLELGAYDIILESGEQKEVLSFQDLYDYDTTGSSITASRVEQKVTGALMSVTSQEKTRIMVLDGYQDTEPSSLTTLLEGNQYEIIRRSLLTEELDENASAAILFAPQNDLEEDSIRKISAWLDNDGKQGRNLFVFLDPNTGTLLNLEAFLEEWGLDAEEGYAFEARSGLYYNQIYYPVAQYAEKNFATGMSEKDITVLALCRPVDVLFEEKDGYETQVLLDFSESSGKVTLDQEKVTEDMITGDVKGMVKSAHHFYGSEVTTSNVVLSGSSLAFNGTLVSGTTFANGRYILGVFDQLTGNETSLHIPEKDLSAANHTMTAARTTTYSWMFLAGLPAVILVAGVVIWVRRRHR</sequence>
<keyword evidence="1" id="KW-1133">Transmembrane helix</keyword>
<keyword evidence="1" id="KW-0472">Membrane</keyword>
<feature type="transmembrane region" description="Helical" evidence="1">
    <location>
        <begin position="447"/>
        <end position="468"/>
    </location>
</feature>
<evidence type="ECO:0000256" key="1">
    <source>
        <dbReference type="SAM" id="Phobius"/>
    </source>
</evidence>
<keyword evidence="4" id="KW-1185">Reference proteome</keyword>
<feature type="transmembrane region" description="Helical" evidence="1">
    <location>
        <begin position="12"/>
        <end position="32"/>
    </location>
</feature>
<dbReference type="InterPro" id="IPR055396">
    <property type="entry name" value="DUF7088"/>
</dbReference>
<evidence type="ECO:0000313" key="3">
    <source>
        <dbReference type="EMBL" id="RGE87888.1"/>
    </source>
</evidence>
<dbReference type="Pfam" id="PF23357">
    <property type="entry name" value="DUF7088"/>
    <property type="match status" value="1"/>
</dbReference>
<comment type="caution">
    <text evidence="3">The sequence shown here is derived from an EMBL/GenBank/DDBJ whole genome shotgun (WGS) entry which is preliminary data.</text>
</comment>
<gene>
    <name evidence="3" type="ORF">DW016_07195</name>
</gene>
<feature type="domain" description="DUF7088" evidence="2">
    <location>
        <begin position="48"/>
        <end position="136"/>
    </location>
</feature>
<proteinExistence type="predicted"/>
<dbReference type="RefSeq" id="WP_117493465.1">
    <property type="nucleotide sequence ID" value="NZ_BAABYU010000001.1"/>
</dbReference>
<dbReference type="OrthoDB" id="1863469at2"/>
<dbReference type="AlphaFoldDB" id="A0A3E3K2U9"/>
<accession>A0A3E3K2U9</accession>
<organism evidence="3 4">
    <name type="scientific">Sellimonas intestinalis</name>
    <dbReference type="NCBI Taxonomy" id="1653434"/>
    <lineage>
        <taxon>Bacteria</taxon>
        <taxon>Bacillati</taxon>
        <taxon>Bacillota</taxon>
        <taxon>Clostridia</taxon>
        <taxon>Lachnospirales</taxon>
        <taxon>Lachnospiraceae</taxon>
        <taxon>Sellimonas</taxon>
    </lineage>
</organism>
<keyword evidence="1" id="KW-0812">Transmembrane</keyword>